<dbReference type="RefSeq" id="WP_305996725.1">
    <property type="nucleotide sequence ID" value="NZ_JAVALS010000007.1"/>
</dbReference>
<name>A0ABT9IQ10_9MICC</name>
<evidence type="ECO:0000313" key="3">
    <source>
        <dbReference type="EMBL" id="MDP5227670.1"/>
    </source>
</evidence>
<protein>
    <recommendedName>
        <fullName evidence="2">PF03932 family protein CutC</fullName>
    </recommendedName>
</protein>
<sequence length="247" mass="25481">MLLEIAVTSATGTAIAAAGGAHRVELTTGLELGGLTPSQGLMEAGMEAAGDGLEVHPLIRCRPGDFLYSRDELDVMEREIRGLLAQGARGVVLGALRPDGSVDREAMARLAESAREAREDAELTFHRAIDQVREPLAALDTVIALGFTRILSSGQRPTVAAGLAQLRTMRRHVGDRLQVMAGGGLALADIPAVREAGLDAIHLSAKKTVSTASAGSVSLGAADGADPTAYMVTDAGVVRAARAALDA</sequence>
<dbReference type="EMBL" id="JAVALS010000007">
    <property type="protein sequence ID" value="MDP5227670.1"/>
    <property type="molecule type" value="Genomic_DNA"/>
</dbReference>
<dbReference type="PANTHER" id="PTHR12598:SF0">
    <property type="entry name" value="COPPER HOMEOSTASIS PROTEIN CUTC HOMOLOG"/>
    <property type="match status" value="1"/>
</dbReference>
<dbReference type="InterPro" id="IPR005627">
    <property type="entry name" value="CutC-like"/>
</dbReference>
<comment type="caution">
    <text evidence="2">Once thought to be involved in copper homeostasis, experiments in E.coli have shown this is not the case.</text>
</comment>
<dbReference type="SUPFAM" id="SSF110395">
    <property type="entry name" value="CutC-like"/>
    <property type="match status" value="1"/>
</dbReference>
<keyword evidence="2" id="KW-0963">Cytoplasm</keyword>
<dbReference type="Proteomes" id="UP001232725">
    <property type="component" value="Unassembled WGS sequence"/>
</dbReference>
<comment type="similarity">
    <text evidence="1 2">Belongs to the CutC family.</text>
</comment>
<evidence type="ECO:0000256" key="1">
    <source>
        <dbReference type="ARBA" id="ARBA00007768"/>
    </source>
</evidence>
<dbReference type="Pfam" id="PF03932">
    <property type="entry name" value="CutC"/>
    <property type="match status" value="1"/>
</dbReference>
<evidence type="ECO:0000256" key="2">
    <source>
        <dbReference type="HAMAP-Rule" id="MF_00795"/>
    </source>
</evidence>
<proteinExistence type="inferred from homology"/>
<dbReference type="InterPro" id="IPR036822">
    <property type="entry name" value="CutC-like_dom_sf"/>
</dbReference>
<dbReference type="PANTHER" id="PTHR12598">
    <property type="entry name" value="COPPER HOMEOSTASIS PROTEIN CUTC"/>
    <property type="match status" value="1"/>
</dbReference>
<accession>A0ABT9IQ10</accession>
<organism evidence="3 4">
    <name type="scientific">Arthrobacter horti</name>
    <dbReference type="NCBI Taxonomy" id="3068273"/>
    <lineage>
        <taxon>Bacteria</taxon>
        <taxon>Bacillati</taxon>
        <taxon>Actinomycetota</taxon>
        <taxon>Actinomycetes</taxon>
        <taxon>Micrococcales</taxon>
        <taxon>Micrococcaceae</taxon>
        <taxon>Arthrobacter</taxon>
    </lineage>
</organism>
<reference evidence="3 4" key="1">
    <citation type="submission" date="2023-08" db="EMBL/GenBank/DDBJ databases">
        <title>Arthrobacter horti sp. nov., isolated from forest soil.</title>
        <authorList>
            <person name="Park M."/>
        </authorList>
    </citation>
    <scope>NUCLEOTIDE SEQUENCE [LARGE SCALE GENOMIC DNA]</scope>
    <source>
        <strain evidence="3 4">YJM1</strain>
    </source>
</reference>
<dbReference type="Gene3D" id="3.20.20.380">
    <property type="entry name" value="Copper homeostasis (CutC) domain"/>
    <property type="match status" value="1"/>
</dbReference>
<evidence type="ECO:0000313" key="4">
    <source>
        <dbReference type="Proteomes" id="UP001232725"/>
    </source>
</evidence>
<comment type="caution">
    <text evidence="3">The sequence shown here is derived from an EMBL/GenBank/DDBJ whole genome shotgun (WGS) entry which is preliminary data.</text>
</comment>
<dbReference type="HAMAP" id="MF_00795">
    <property type="entry name" value="CutC"/>
    <property type="match status" value="1"/>
</dbReference>
<keyword evidence="4" id="KW-1185">Reference proteome</keyword>
<comment type="subcellular location">
    <subcellularLocation>
        <location evidence="2">Cytoplasm</location>
    </subcellularLocation>
</comment>
<gene>
    <name evidence="2" type="primary">cutC</name>
    <name evidence="3" type="ORF">Q9R02_10940</name>
</gene>